<accession>A0AAW6TRA8</accession>
<evidence type="ECO:0000256" key="1">
    <source>
        <dbReference type="ARBA" id="ARBA00004613"/>
    </source>
</evidence>
<organism evidence="6 7">
    <name type="scientific">Anaerobaca lacustris</name>
    <dbReference type="NCBI Taxonomy" id="3044600"/>
    <lineage>
        <taxon>Bacteria</taxon>
        <taxon>Pseudomonadati</taxon>
        <taxon>Planctomycetota</taxon>
        <taxon>Phycisphaerae</taxon>
        <taxon>Sedimentisphaerales</taxon>
        <taxon>Anaerobacaceae</taxon>
        <taxon>Anaerobaca</taxon>
    </lineage>
</organism>
<dbReference type="PROSITE" id="PS51175">
    <property type="entry name" value="CBM6"/>
    <property type="match status" value="1"/>
</dbReference>
<dbReference type="PANTHER" id="PTHR40088:SF2">
    <property type="entry name" value="SECRETED SUGAR HYDROLASE"/>
    <property type="match status" value="1"/>
</dbReference>
<feature type="domain" description="CBM6" evidence="5">
    <location>
        <begin position="191"/>
        <end position="314"/>
    </location>
</feature>
<dbReference type="SUPFAM" id="SSF51126">
    <property type="entry name" value="Pectin lyase-like"/>
    <property type="match status" value="1"/>
</dbReference>
<dbReference type="PANTHER" id="PTHR40088">
    <property type="entry name" value="PECTATE LYASE (EUROFUNG)"/>
    <property type="match status" value="1"/>
</dbReference>
<dbReference type="Pfam" id="PF13229">
    <property type="entry name" value="Beta_helix"/>
    <property type="match status" value="1"/>
</dbReference>
<dbReference type="InterPro" id="IPR008979">
    <property type="entry name" value="Galactose-bd-like_sf"/>
</dbReference>
<feature type="signal peptide" evidence="4">
    <location>
        <begin position="1"/>
        <end position="19"/>
    </location>
</feature>
<evidence type="ECO:0000259" key="5">
    <source>
        <dbReference type="PROSITE" id="PS51175"/>
    </source>
</evidence>
<sequence>MKAFHVLFCAALLASVVSAREFHVSVGGSDEDNGSSARPFRTILKAAQVAQPGDVVTVHEGVYRERVTPARGGASDAERVVYRAAPGEKAVIKGSEIVKGWQKVQNDTWKVVIPNGFFGDFNPYSDRIAGDWFNPRGRNHHTGAVYLNGHWLTEAATLDDVLKGIGDAASSYVRGGQGYLLNVAWLRPGQERIPAASFAAQRGIQTAPCSEGGECIGWIEHGDWVRYERVDFGRDAKQIEIRAASAARGGTIEIRLDAPDGELLGVCAVPNTGDWQSWSSFHARIKPTSGVKTLYLAFKGPRSEAAPIADLRLWFAQVDASNTTIWAQFENVNPNDAEVEINVRRTVFYPARPGVNYLTVRGFTMMHAATPWAPPTAEQIGLIGTHWSKGWIIEDCDIRYSTCVGITLGKHGDQWDNTSANTAEGYVKTIERGLERGWSKENIGHHVVRNNRISHCEQAGLVGSLGAVFSTITGNVIHDIHVRQLFTGAEMAGIKLHAPIDTEISRNHIYRTCRGIWLDWMTQGTRVTRNLLHDNGPSEDLFVEVNHGPFLVDHNIFLSPIALFDMSQGGAYAHNLFAGRVVLRPELSRETPFHKPHSTEVAGLLNIAGGDDRFYNNVFVHPGGLATYDKAARPVFAEGNVYLQGAEPYANEPDCVRPAQSDPGLRIVEQGESVYLHARVDPSWHNPRSALVTTKRLGQTVVSKAAYENPDGTPLALSTDYFGKKRNETAPCPGPFEDPGEGQVTLKVW</sequence>
<reference evidence="6" key="1">
    <citation type="submission" date="2023-05" db="EMBL/GenBank/DDBJ databases">
        <title>Anaerotaeda fermentans gen. nov., sp. nov., a novel anaerobic planctomycete of the new family within the order Sedimentisphaerales isolated from Taman Peninsula, Russia.</title>
        <authorList>
            <person name="Khomyakova M.A."/>
            <person name="Merkel A.Y."/>
            <person name="Slobodkin A.I."/>
        </authorList>
    </citation>
    <scope>NUCLEOTIDE SEQUENCE</scope>
    <source>
        <strain evidence="6">M17dextr</strain>
    </source>
</reference>
<dbReference type="AlphaFoldDB" id="A0AAW6TRA8"/>
<dbReference type="InterPro" id="IPR012334">
    <property type="entry name" value="Pectin_lyas_fold"/>
</dbReference>
<dbReference type="Gene3D" id="2.60.120.260">
    <property type="entry name" value="Galactose-binding domain-like"/>
    <property type="match status" value="1"/>
</dbReference>
<keyword evidence="3 4" id="KW-0732">Signal</keyword>
<dbReference type="InterPro" id="IPR005084">
    <property type="entry name" value="CBM6"/>
</dbReference>
<dbReference type="InterPro" id="IPR049169">
    <property type="entry name" value="Glyco_hydro_120_ins"/>
</dbReference>
<keyword evidence="2" id="KW-0964">Secreted</keyword>
<dbReference type="Gene3D" id="2.160.20.10">
    <property type="entry name" value="Single-stranded right-handed beta-helix, Pectin lyase-like"/>
    <property type="match status" value="1"/>
</dbReference>
<evidence type="ECO:0000313" key="6">
    <source>
        <dbReference type="EMBL" id="MDI6447737.1"/>
    </source>
</evidence>
<dbReference type="Gene3D" id="2.60.40.1180">
    <property type="entry name" value="Golgi alpha-mannosidase II"/>
    <property type="match status" value="1"/>
</dbReference>
<gene>
    <name evidence="6" type="ORF">QJ522_01680</name>
</gene>
<dbReference type="InterPro" id="IPR011459">
    <property type="entry name" value="DUF1565"/>
</dbReference>
<dbReference type="InterPro" id="IPR006584">
    <property type="entry name" value="Cellulose-bd_IV"/>
</dbReference>
<dbReference type="RefSeq" id="WP_349243149.1">
    <property type="nucleotide sequence ID" value="NZ_JASCXX010000002.1"/>
</dbReference>
<dbReference type="Proteomes" id="UP001431776">
    <property type="component" value="Unassembled WGS sequence"/>
</dbReference>
<dbReference type="EMBL" id="JASCXX010000002">
    <property type="protein sequence ID" value="MDI6447737.1"/>
    <property type="molecule type" value="Genomic_DNA"/>
</dbReference>
<comment type="caution">
    <text evidence="6">The sequence shown here is derived from an EMBL/GenBank/DDBJ whole genome shotgun (WGS) entry which is preliminary data.</text>
</comment>
<name>A0AAW6TRA8_9BACT</name>
<dbReference type="SMART" id="SM00606">
    <property type="entry name" value="CBD_IV"/>
    <property type="match status" value="1"/>
</dbReference>
<dbReference type="InterPro" id="IPR052052">
    <property type="entry name" value="Polysaccharide_Lyase_9"/>
</dbReference>
<dbReference type="InterPro" id="IPR039448">
    <property type="entry name" value="Beta_helix"/>
</dbReference>
<keyword evidence="7" id="KW-1185">Reference proteome</keyword>
<dbReference type="Pfam" id="PF07602">
    <property type="entry name" value="DUF1565"/>
    <property type="match status" value="1"/>
</dbReference>
<dbReference type="GO" id="GO:0016837">
    <property type="term" value="F:carbon-oxygen lyase activity, acting on polysaccharides"/>
    <property type="evidence" value="ECO:0007669"/>
    <property type="project" value="TreeGrafter"/>
</dbReference>
<comment type="subcellular location">
    <subcellularLocation>
        <location evidence="1">Secreted</location>
    </subcellularLocation>
</comment>
<dbReference type="InterPro" id="IPR011050">
    <property type="entry name" value="Pectin_lyase_fold/virulence"/>
</dbReference>
<dbReference type="InterPro" id="IPR013780">
    <property type="entry name" value="Glyco_hydro_b"/>
</dbReference>
<evidence type="ECO:0000256" key="4">
    <source>
        <dbReference type="SAM" id="SignalP"/>
    </source>
</evidence>
<proteinExistence type="predicted"/>
<dbReference type="CDD" id="cd04084">
    <property type="entry name" value="CBM6_xylanase-like"/>
    <property type="match status" value="1"/>
</dbReference>
<dbReference type="Pfam" id="PF03422">
    <property type="entry name" value="CBM_6"/>
    <property type="match status" value="1"/>
</dbReference>
<evidence type="ECO:0000256" key="2">
    <source>
        <dbReference type="ARBA" id="ARBA00022525"/>
    </source>
</evidence>
<dbReference type="GO" id="GO:0005576">
    <property type="term" value="C:extracellular region"/>
    <property type="evidence" value="ECO:0007669"/>
    <property type="project" value="UniProtKB-SubCell"/>
</dbReference>
<dbReference type="Pfam" id="PF21258">
    <property type="entry name" value="Glyco_hydro_120_ins"/>
    <property type="match status" value="1"/>
</dbReference>
<evidence type="ECO:0000256" key="3">
    <source>
        <dbReference type="ARBA" id="ARBA00022729"/>
    </source>
</evidence>
<evidence type="ECO:0000313" key="7">
    <source>
        <dbReference type="Proteomes" id="UP001431776"/>
    </source>
</evidence>
<feature type="chain" id="PRO_5043599701" evidence="4">
    <location>
        <begin position="20"/>
        <end position="749"/>
    </location>
</feature>
<dbReference type="SUPFAM" id="SSF49785">
    <property type="entry name" value="Galactose-binding domain-like"/>
    <property type="match status" value="1"/>
</dbReference>
<dbReference type="GO" id="GO:0030246">
    <property type="term" value="F:carbohydrate binding"/>
    <property type="evidence" value="ECO:0007669"/>
    <property type="project" value="InterPro"/>
</dbReference>
<protein>
    <submittedName>
        <fullName evidence="6">Carbohydrate-binding protein</fullName>
    </submittedName>
</protein>